<keyword evidence="2" id="KW-1185">Reference proteome</keyword>
<organism evidence="1 2">
    <name type="scientific">Gigaspora margarita</name>
    <dbReference type="NCBI Taxonomy" id="4874"/>
    <lineage>
        <taxon>Eukaryota</taxon>
        <taxon>Fungi</taxon>
        <taxon>Fungi incertae sedis</taxon>
        <taxon>Mucoromycota</taxon>
        <taxon>Glomeromycotina</taxon>
        <taxon>Glomeromycetes</taxon>
        <taxon>Diversisporales</taxon>
        <taxon>Gigasporaceae</taxon>
        <taxon>Gigaspora</taxon>
    </lineage>
</organism>
<protein>
    <submittedName>
        <fullName evidence="1">29039_t:CDS:1</fullName>
    </submittedName>
</protein>
<gene>
    <name evidence="1" type="ORF">GMARGA_LOCUS24549</name>
</gene>
<reference evidence="1 2" key="1">
    <citation type="submission" date="2021-06" db="EMBL/GenBank/DDBJ databases">
        <authorList>
            <person name="Kallberg Y."/>
            <person name="Tangrot J."/>
            <person name="Rosling A."/>
        </authorList>
    </citation>
    <scope>NUCLEOTIDE SEQUENCE [LARGE SCALE GENOMIC DNA]</scope>
    <source>
        <strain evidence="1 2">120-4 pot B 10/14</strain>
    </source>
</reference>
<dbReference type="InterPro" id="IPR036537">
    <property type="entry name" value="Adaptor_Cbl_N_dom_sf"/>
</dbReference>
<dbReference type="EMBL" id="CAJVQB010026008">
    <property type="protein sequence ID" value="CAG8807690.1"/>
    <property type="molecule type" value="Genomic_DNA"/>
</dbReference>
<evidence type="ECO:0000313" key="1">
    <source>
        <dbReference type="EMBL" id="CAG8807690.1"/>
    </source>
</evidence>
<dbReference type="Gene3D" id="1.20.930.20">
    <property type="entry name" value="Adaptor protein Cbl, N-terminal domain"/>
    <property type="match status" value="1"/>
</dbReference>
<evidence type="ECO:0000313" key="2">
    <source>
        <dbReference type="Proteomes" id="UP000789901"/>
    </source>
</evidence>
<proteinExistence type="predicted"/>
<dbReference type="Proteomes" id="UP000789901">
    <property type="component" value="Unassembled WGS sequence"/>
</dbReference>
<name>A0ABN7VYW1_GIGMA</name>
<comment type="caution">
    <text evidence="1">The sequence shown here is derived from an EMBL/GenBank/DDBJ whole genome shotgun (WGS) entry which is preliminary data.</text>
</comment>
<accession>A0ABN7VYW1</accession>
<sequence length="168" mass="19618">MSEKEFFDAAADILSVYIPCHQRTKAAEYSIDKIIRNIERKKKDIRDKSCYRRLVQTTDVKNKFEQLRDDFEKCMADLNFAIVVSNEGFKYVYPSEVDMSGKELFDTADILTIYIPPIGANAECNKELCLIMIERVKAAEYSIDKKFISIEKKKEDFQDKYIITLLKI</sequence>